<name>A0A2R4NFW7_KLEAE</name>
<dbReference type="AlphaFoldDB" id="A0A2R4NFW7"/>
<keyword evidence="1" id="KW-0614">Plasmid</keyword>
<proteinExistence type="predicted"/>
<reference evidence="1" key="1">
    <citation type="journal article" date="2018" name="Front. Microbiol.">
        <title>Dissemination of KPC-2-Encoding IncX6 Plasmids Among Multiple Enterobacteriaceae Species in a Single Chinese Hospital.</title>
        <authorList>
            <person name="Li B."/>
            <person name="Feng J."/>
            <person name="Zhan Z."/>
            <person name="Yin Z."/>
            <person name="Jiang Q."/>
            <person name="Wei P."/>
            <person name="Chen X."/>
            <person name="Gao B."/>
            <person name="Hou J."/>
            <person name="Mao P."/>
            <person name="Wu W."/>
            <person name="Chen W."/>
            <person name="Tong Y."/>
            <person name="Wang J."/>
            <person name="Li B."/>
            <person name="Zhou D."/>
        </authorList>
    </citation>
    <scope>NUCLEOTIDE SEQUENCE</scope>
    <source>
        <strain evidence="1">E20</strain>
        <plasmid evidence="1">pE20-FIIA</plasmid>
    </source>
</reference>
<protein>
    <submittedName>
        <fullName evidence="1">Uncharacterized protein</fullName>
    </submittedName>
</protein>
<dbReference type="EMBL" id="MG288681">
    <property type="protein sequence ID" value="AVX35043.1"/>
    <property type="molecule type" value="Genomic_DNA"/>
</dbReference>
<geneLocation type="plasmid" evidence="1">
    <name>pE20-FIIA</name>
</geneLocation>
<accession>A0A2R4NFW7</accession>
<evidence type="ECO:0000313" key="1">
    <source>
        <dbReference type="EMBL" id="AVX35043.1"/>
    </source>
</evidence>
<sequence>MKSGRRTAAKDPRIRLREFSDLRKEGEQKINIKAYEL</sequence>
<organism evidence="1">
    <name type="scientific">Klebsiella aerogenes</name>
    <name type="common">Enterobacter aerogenes</name>
    <dbReference type="NCBI Taxonomy" id="548"/>
    <lineage>
        <taxon>Bacteria</taxon>
        <taxon>Pseudomonadati</taxon>
        <taxon>Pseudomonadota</taxon>
        <taxon>Gammaproteobacteria</taxon>
        <taxon>Enterobacterales</taxon>
        <taxon>Enterobacteriaceae</taxon>
        <taxon>Klebsiella/Raoultella group</taxon>
        <taxon>Klebsiella</taxon>
    </lineage>
</organism>